<comment type="caution">
    <text evidence="3">The sequence shown here is derived from an EMBL/GenBank/DDBJ whole genome shotgun (WGS) entry which is preliminary data.</text>
</comment>
<dbReference type="EMBL" id="QZAJ01000011">
    <property type="protein sequence ID" value="THW23160.1"/>
    <property type="molecule type" value="Genomic_DNA"/>
</dbReference>
<protein>
    <recommendedName>
        <fullName evidence="2">Myb-like domain-containing protein</fullName>
    </recommendedName>
</protein>
<evidence type="ECO:0000313" key="3">
    <source>
        <dbReference type="EMBL" id="THW23160.1"/>
    </source>
</evidence>
<feature type="domain" description="Myb-like" evidence="2">
    <location>
        <begin position="156"/>
        <end position="211"/>
    </location>
</feature>
<organism evidence="3 4">
    <name type="scientific">Aureobasidium pullulans</name>
    <name type="common">Black yeast</name>
    <name type="synonym">Pullularia pullulans</name>
    <dbReference type="NCBI Taxonomy" id="5580"/>
    <lineage>
        <taxon>Eukaryota</taxon>
        <taxon>Fungi</taxon>
        <taxon>Dikarya</taxon>
        <taxon>Ascomycota</taxon>
        <taxon>Pezizomycotina</taxon>
        <taxon>Dothideomycetes</taxon>
        <taxon>Dothideomycetidae</taxon>
        <taxon>Dothideales</taxon>
        <taxon>Saccotheciaceae</taxon>
        <taxon>Aureobasidium</taxon>
    </lineage>
</organism>
<feature type="region of interest" description="Disordered" evidence="1">
    <location>
        <begin position="218"/>
        <end position="242"/>
    </location>
</feature>
<proteinExistence type="predicted"/>
<feature type="compositionally biased region" description="Basic and acidic residues" evidence="1">
    <location>
        <begin position="226"/>
        <end position="242"/>
    </location>
</feature>
<name>A0A4S8WH81_AURPU</name>
<reference evidence="3 4" key="1">
    <citation type="submission" date="2018-10" db="EMBL/GenBank/DDBJ databases">
        <title>Fifty Aureobasidium pullulans genomes reveal a recombining polyextremotolerant generalist.</title>
        <authorList>
            <person name="Gostincar C."/>
            <person name="Turk M."/>
            <person name="Zajc J."/>
            <person name="Gunde-Cimerman N."/>
        </authorList>
    </citation>
    <scope>NUCLEOTIDE SEQUENCE [LARGE SCALE GENOMIC DNA]</scope>
    <source>
        <strain evidence="3 4">EXF-11318</strain>
    </source>
</reference>
<sequence length="242" mass="27506">MAMPWPSTPSPSFSVSASDERTQLNRMGQEMDALKTRNSEHCMIMCESNKVIQSPRQTLKRAEQPSNVTPAAAYRRQRLTSAERASGSIDEPIDCTLDSDNDTEPTDCTIDSGSDVEPSHKPGRALERRSANSRNLQLASQNMTTPQNRVHKVPTKRLKWTETEVQALLSYVKQYGLRYSKIKSIDDAGDRKLRDRDGEQLRSKVRTIVVNVMINDEPMPPGLEHCPLRDKDLEEIKRRRKE</sequence>
<dbReference type="CDD" id="cd00167">
    <property type="entry name" value="SANT"/>
    <property type="match status" value="1"/>
</dbReference>
<evidence type="ECO:0000256" key="1">
    <source>
        <dbReference type="SAM" id="MobiDB-lite"/>
    </source>
</evidence>
<dbReference type="Gene3D" id="1.10.10.60">
    <property type="entry name" value="Homeodomain-like"/>
    <property type="match status" value="1"/>
</dbReference>
<feature type="compositionally biased region" description="Basic and acidic residues" evidence="1">
    <location>
        <begin position="117"/>
        <end position="130"/>
    </location>
</feature>
<feature type="region of interest" description="Disordered" evidence="1">
    <location>
        <begin position="1"/>
        <end position="28"/>
    </location>
</feature>
<gene>
    <name evidence="3" type="ORF">D6D24_00743</name>
</gene>
<dbReference type="InterPro" id="IPR001005">
    <property type="entry name" value="SANT/Myb"/>
</dbReference>
<feature type="compositionally biased region" description="Acidic residues" evidence="1">
    <location>
        <begin position="91"/>
        <end position="105"/>
    </location>
</feature>
<feature type="region of interest" description="Disordered" evidence="1">
    <location>
        <begin position="55"/>
        <end position="132"/>
    </location>
</feature>
<dbReference type="AlphaFoldDB" id="A0A4S8WH81"/>
<evidence type="ECO:0000259" key="2">
    <source>
        <dbReference type="SMART" id="SM00717"/>
    </source>
</evidence>
<dbReference type="Proteomes" id="UP000308014">
    <property type="component" value="Unassembled WGS sequence"/>
</dbReference>
<evidence type="ECO:0000313" key="4">
    <source>
        <dbReference type="Proteomes" id="UP000308014"/>
    </source>
</evidence>
<dbReference type="SMART" id="SM00717">
    <property type="entry name" value="SANT"/>
    <property type="match status" value="1"/>
</dbReference>
<accession>A0A4S8WH81</accession>